<organism evidence="2 3">
    <name type="scientific">Paenibacillus mendelii</name>
    <dbReference type="NCBI Taxonomy" id="206163"/>
    <lineage>
        <taxon>Bacteria</taxon>
        <taxon>Bacillati</taxon>
        <taxon>Bacillota</taxon>
        <taxon>Bacilli</taxon>
        <taxon>Bacillales</taxon>
        <taxon>Paenibacillaceae</taxon>
        <taxon>Paenibacillus</taxon>
    </lineage>
</organism>
<feature type="signal peptide" evidence="1">
    <location>
        <begin position="1"/>
        <end position="27"/>
    </location>
</feature>
<dbReference type="Proteomes" id="UP001589818">
    <property type="component" value="Unassembled WGS sequence"/>
</dbReference>
<keyword evidence="1" id="KW-0732">Signal</keyword>
<reference evidence="2 3" key="1">
    <citation type="submission" date="2024-09" db="EMBL/GenBank/DDBJ databases">
        <authorList>
            <person name="Sun Q."/>
            <person name="Mori K."/>
        </authorList>
    </citation>
    <scope>NUCLEOTIDE SEQUENCE [LARGE SCALE GENOMIC DNA]</scope>
    <source>
        <strain evidence="2 3">CCM 4839</strain>
    </source>
</reference>
<keyword evidence="3" id="KW-1185">Reference proteome</keyword>
<comment type="caution">
    <text evidence="2">The sequence shown here is derived from an EMBL/GenBank/DDBJ whole genome shotgun (WGS) entry which is preliminary data.</text>
</comment>
<evidence type="ECO:0000313" key="3">
    <source>
        <dbReference type="Proteomes" id="UP001589818"/>
    </source>
</evidence>
<protein>
    <submittedName>
        <fullName evidence="2">Uncharacterized protein</fullName>
    </submittedName>
</protein>
<proteinExistence type="predicted"/>
<dbReference type="EMBL" id="JBHLVF010000038">
    <property type="protein sequence ID" value="MFC0394028.1"/>
    <property type="molecule type" value="Genomic_DNA"/>
</dbReference>
<gene>
    <name evidence="2" type="ORF">ACFFJ8_21990</name>
</gene>
<dbReference type="RefSeq" id="WP_204822688.1">
    <property type="nucleotide sequence ID" value="NZ_JANHOF010000028.1"/>
</dbReference>
<sequence>MKRGFIPFVWAFTLLVLILLPPLQASAADDWSSEVLLNEFNGTILGFDESRIIWKETGNKVLWLHNRTDGSQVKVYDATGSDHTIYSAKLSTEGVVFTLSITDSSGWPTYHSVYYWNDGNVRNLIDGNYPYGDVYDVKGNFAVFTNRVLDLATGQSRTLPNSGFQGTNRFDLSADGTVVYTDPTYHSNLYKSLPDGTLMTYVLPAGYQTYSGPLMDGKNMIYQVKRNSSEKWLLRLRDADDNITTLALNPWYGFFPNPRPSYQINNGWIAYQEYNKEKDNWALYVRSPEGETKPIFETPSQTWKQSWYSRDGISINQLGADGSVVYTVYYGKLKYSKTYLYSSQTDTHVRVSSGMKFQYQNGAWYRMTSNSLFAIQS</sequence>
<dbReference type="SUPFAM" id="SSF101898">
    <property type="entry name" value="NHL repeat"/>
    <property type="match status" value="1"/>
</dbReference>
<accession>A0ABV6JDN3</accession>
<feature type="chain" id="PRO_5046397957" evidence="1">
    <location>
        <begin position="28"/>
        <end position="377"/>
    </location>
</feature>
<evidence type="ECO:0000256" key="1">
    <source>
        <dbReference type="SAM" id="SignalP"/>
    </source>
</evidence>
<name>A0ABV6JDN3_9BACL</name>
<evidence type="ECO:0000313" key="2">
    <source>
        <dbReference type="EMBL" id="MFC0394028.1"/>
    </source>
</evidence>